<evidence type="ECO:0008006" key="5">
    <source>
        <dbReference type="Google" id="ProtNLM"/>
    </source>
</evidence>
<evidence type="ECO:0000256" key="1">
    <source>
        <dbReference type="SAM" id="Phobius"/>
    </source>
</evidence>
<name>A0A8J7DC02_9CYAN</name>
<dbReference type="RefSeq" id="WP_193905815.1">
    <property type="nucleotide sequence ID" value="NZ_JADEXG010000013.1"/>
</dbReference>
<dbReference type="AlphaFoldDB" id="A0A8J7DC02"/>
<feature type="signal peptide" evidence="2">
    <location>
        <begin position="1"/>
        <end position="27"/>
    </location>
</feature>
<keyword evidence="2" id="KW-0732">Signal</keyword>
<dbReference type="Proteomes" id="UP000636505">
    <property type="component" value="Unassembled WGS sequence"/>
</dbReference>
<protein>
    <recommendedName>
        <fullName evidence="5">Macroglobulin domain-containing protein</fullName>
    </recommendedName>
</protein>
<evidence type="ECO:0000313" key="4">
    <source>
        <dbReference type="Proteomes" id="UP000636505"/>
    </source>
</evidence>
<organism evidence="3 4">
    <name type="scientific">Vasconcelosia minhoensis LEGE 07310</name>
    <dbReference type="NCBI Taxonomy" id="915328"/>
    <lineage>
        <taxon>Bacteria</taxon>
        <taxon>Bacillati</taxon>
        <taxon>Cyanobacteriota</taxon>
        <taxon>Cyanophyceae</taxon>
        <taxon>Nodosilineales</taxon>
        <taxon>Cymatolegaceae</taxon>
        <taxon>Vasconcelosia</taxon>
        <taxon>Vasconcelosia minhoensis</taxon>
    </lineage>
</organism>
<keyword evidence="4" id="KW-1185">Reference proteome</keyword>
<keyword evidence="1" id="KW-0472">Membrane</keyword>
<feature type="transmembrane region" description="Helical" evidence="1">
    <location>
        <begin position="345"/>
        <end position="369"/>
    </location>
</feature>
<keyword evidence="1" id="KW-0812">Transmembrane</keyword>
<keyword evidence="1" id="KW-1133">Transmembrane helix</keyword>
<accession>A0A8J7DC02</accession>
<reference evidence="3" key="1">
    <citation type="submission" date="2020-10" db="EMBL/GenBank/DDBJ databases">
        <authorList>
            <person name="Castelo-Branco R."/>
            <person name="Eusebio N."/>
            <person name="Adriana R."/>
            <person name="Vieira A."/>
            <person name="Brugerolle De Fraissinette N."/>
            <person name="Rezende De Castro R."/>
            <person name="Schneider M.P."/>
            <person name="Vasconcelos V."/>
            <person name="Leao P.N."/>
        </authorList>
    </citation>
    <scope>NUCLEOTIDE SEQUENCE</scope>
    <source>
        <strain evidence="3">LEGE 07310</strain>
    </source>
</reference>
<feature type="chain" id="PRO_5035226916" description="Macroglobulin domain-containing protein" evidence="2">
    <location>
        <begin position="28"/>
        <end position="378"/>
    </location>
</feature>
<feature type="transmembrane region" description="Helical" evidence="1">
    <location>
        <begin position="152"/>
        <end position="173"/>
    </location>
</feature>
<gene>
    <name evidence="3" type="ORF">IQ241_07555</name>
</gene>
<feature type="transmembrane region" description="Helical" evidence="1">
    <location>
        <begin position="185"/>
        <end position="206"/>
    </location>
</feature>
<proteinExistence type="predicted"/>
<dbReference type="EMBL" id="JADEXG010000013">
    <property type="protein sequence ID" value="MBE9077153.1"/>
    <property type="molecule type" value="Genomic_DNA"/>
</dbReference>
<sequence length="378" mass="40411">MKRSIWAGLSGAVCLSALALSGAAASAAPRVELQTDPPLSQIEPFSEPVIFSLKAVADDGQPLEDAILELLLNTPPKTPWLTTDFPVVEGTMLARLTLPAPQGEAQFQQVPPIRGSYQLQVRVSPRVPGTFEPYTDLLTFQVPENPVKYRNLAILLSILLLAGLGGGWVIGGSQPPNPGEVASRPVQLVLSGTVLVAIATLLYISITAERAGAHTEAPTGQDNYTEPLNAEPVPTNITATLEDQAIATVGQAIPLEVELTRAETGEPISAAVLDINTTSLEYERTVFDFTAQTDTQGEFVWEQQFFDGAPHLVTVHVSPAANSSIPFEPFEFSQRIDVTGVAPPLFVRLVSLGYCTGVLALGTAAGFWLRRRSTQHAL</sequence>
<evidence type="ECO:0000313" key="3">
    <source>
        <dbReference type="EMBL" id="MBE9077153.1"/>
    </source>
</evidence>
<comment type="caution">
    <text evidence="3">The sequence shown here is derived from an EMBL/GenBank/DDBJ whole genome shotgun (WGS) entry which is preliminary data.</text>
</comment>
<evidence type="ECO:0000256" key="2">
    <source>
        <dbReference type="SAM" id="SignalP"/>
    </source>
</evidence>